<keyword evidence="3" id="KW-1185">Reference proteome</keyword>
<dbReference type="AlphaFoldDB" id="A0A9P4NL13"/>
<keyword evidence="1" id="KW-0472">Membrane</keyword>
<name>A0A9P4NL13_9PEZI</name>
<dbReference type="OrthoDB" id="506431at2759"/>
<sequence length="191" mass="21462">MSWLRHSVRGSLPLSTLPKCAFRPITIPRYTSTLASKSTPRISPLNVRRIVYVSAFTFLSAYFGIFFQSHPTWLAPPSPDSEEDKYQVSDYVKKLSALILPASEEEIQITYDEGNHIVKEEMRGIRGLAEQRAWWNKEEKRLTIAVWFGGSLAGWPGVTHGGVVATMFMEGMKKAIELGYGSGMHAYMSTI</sequence>
<proteinExistence type="predicted"/>
<dbReference type="PANTHER" id="PTHR47260:SF1">
    <property type="entry name" value="UPF0644 PROTEIN PB2B4.06"/>
    <property type="match status" value="1"/>
</dbReference>
<dbReference type="Gene3D" id="3.10.129.10">
    <property type="entry name" value="Hotdog Thioesterase"/>
    <property type="match status" value="1"/>
</dbReference>
<protein>
    <submittedName>
        <fullName evidence="2">Uncharacterized protein</fullName>
    </submittedName>
</protein>
<accession>A0A9P4NL13</accession>
<dbReference type="EMBL" id="MU007067">
    <property type="protein sequence ID" value="KAF2425810.1"/>
    <property type="molecule type" value="Genomic_DNA"/>
</dbReference>
<feature type="transmembrane region" description="Helical" evidence="1">
    <location>
        <begin position="144"/>
        <end position="168"/>
    </location>
</feature>
<evidence type="ECO:0000313" key="3">
    <source>
        <dbReference type="Proteomes" id="UP000800235"/>
    </source>
</evidence>
<evidence type="ECO:0000313" key="2">
    <source>
        <dbReference type="EMBL" id="KAF2425810.1"/>
    </source>
</evidence>
<keyword evidence="1" id="KW-1133">Transmembrane helix</keyword>
<organism evidence="2 3">
    <name type="scientific">Tothia fuscella</name>
    <dbReference type="NCBI Taxonomy" id="1048955"/>
    <lineage>
        <taxon>Eukaryota</taxon>
        <taxon>Fungi</taxon>
        <taxon>Dikarya</taxon>
        <taxon>Ascomycota</taxon>
        <taxon>Pezizomycotina</taxon>
        <taxon>Dothideomycetes</taxon>
        <taxon>Pleosporomycetidae</taxon>
        <taxon>Venturiales</taxon>
        <taxon>Cylindrosympodiaceae</taxon>
        <taxon>Tothia</taxon>
    </lineage>
</organism>
<dbReference type="InterPro" id="IPR052061">
    <property type="entry name" value="PTE-AB_protein"/>
</dbReference>
<keyword evidence="1" id="KW-0812">Transmembrane</keyword>
<dbReference type="PANTHER" id="PTHR47260">
    <property type="entry name" value="UPF0644 PROTEIN PB2B4.06"/>
    <property type="match status" value="1"/>
</dbReference>
<gene>
    <name evidence="2" type="ORF">EJ08DRAFT_384152</name>
</gene>
<comment type="caution">
    <text evidence="2">The sequence shown here is derived from an EMBL/GenBank/DDBJ whole genome shotgun (WGS) entry which is preliminary data.</text>
</comment>
<dbReference type="InterPro" id="IPR029069">
    <property type="entry name" value="HotDog_dom_sf"/>
</dbReference>
<dbReference type="Proteomes" id="UP000800235">
    <property type="component" value="Unassembled WGS sequence"/>
</dbReference>
<reference evidence="2" key="1">
    <citation type="journal article" date="2020" name="Stud. Mycol.">
        <title>101 Dothideomycetes genomes: a test case for predicting lifestyles and emergence of pathogens.</title>
        <authorList>
            <person name="Haridas S."/>
            <person name="Albert R."/>
            <person name="Binder M."/>
            <person name="Bloem J."/>
            <person name="Labutti K."/>
            <person name="Salamov A."/>
            <person name="Andreopoulos B."/>
            <person name="Baker S."/>
            <person name="Barry K."/>
            <person name="Bills G."/>
            <person name="Bluhm B."/>
            <person name="Cannon C."/>
            <person name="Castanera R."/>
            <person name="Culley D."/>
            <person name="Daum C."/>
            <person name="Ezra D."/>
            <person name="Gonzalez J."/>
            <person name="Henrissat B."/>
            <person name="Kuo A."/>
            <person name="Liang C."/>
            <person name="Lipzen A."/>
            <person name="Lutzoni F."/>
            <person name="Magnuson J."/>
            <person name="Mondo S."/>
            <person name="Nolan M."/>
            <person name="Ohm R."/>
            <person name="Pangilinan J."/>
            <person name="Park H.-J."/>
            <person name="Ramirez L."/>
            <person name="Alfaro M."/>
            <person name="Sun H."/>
            <person name="Tritt A."/>
            <person name="Yoshinaga Y."/>
            <person name="Zwiers L.-H."/>
            <person name="Turgeon B."/>
            <person name="Goodwin S."/>
            <person name="Spatafora J."/>
            <person name="Crous P."/>
            <person name="Grigoriev I."/>
        </authorList>
    </citation>
    <scope>NUCLEOTIDE SEQUENCE</scope>
    <source>
        <strain evidence="2">CBS 130266</strain>
    </source>
</reference>
<dbReference type="SUPFAM" id="SSF54637">
    <property type="entry name" value="Thioesterase/thiol ester dehydrase-isomerase"/>
    <property type="match status" value="1"/>
</dbReference>
<evidence type="ECO:0000256" key="1">
    <source>
        <dbReference type="SAM" id="Phobius"/>
    </source>
</evidence>
<feature type="transmembrane region" description="Helical" evidence="1">
    <location>
        <begin position="50"/>
        <end position="69"/>
    </location>
</feature>